<feature type="binding site" evidence="14">
    <location>
        <position position="176"/>
    </location>
    <ligand>
        <name>Fe cation</name>
        <dbReference type="ChEBI" id="CHEBI:24875"/>
    </ligand>
</feature>
<dbReference type="EMBL" id="VWPX01005439">
    <property type="protein sequence ID" value="NWI11556.1"/>
    <property type="molecule type" value="Genomic_DNA"/>
</dbReference>
<evidence type="ECO:0000256" key="13">
    <source>
        <dbReference type="PIRSR" id="PIRSR000808-1"/>
    </source>
</evidence>
<evidence type="ECO:0000256" key="9">
    <source>
        <dbReference type="ARBA" id="ARBA00022833"/>
    </source>
</evidence>
<dbReference type="InterPro" id="IPR036265">
    <property type="entry name" value="HIT-like_sf"/>
</dbReference>
<feature type="non-terminal residue" evidence="17">
    <location>
        <position position="330"/>
    </location>
</feature>
<comment type="similarity">
    <text evidence="4">Belongs to the galactose-1-phosphate uridylyltransferase type 1 family.</text>
</comment>
<keyword evidence="9" id="KW-0862">Zinc</keyword>
<dbReference type="GO" id="GO:0008108">
    <property type="term" value="F:UDP-glucose:hexose-1-phosphate uridylyltransferase activity"/>
    <property type="evidence" value="ECO:0007669"/>
    <property type="project" value="UniProtKB-EC"/>
</dbReference>
<comment type="pathway">
    <text evidence="3">Carbohydrate metabolism; galactose metabolism.</text>
</comment>
<feature type="binding site" evidence="14">
    <location>
        <position position="276"/>
    </location>
    <ligand>
        <name>Fe cation</name>
        <dbReference type="ChEBI" id="CHEBI:24875"/>
    </ligand>
</feature>
<keyword evidence="7 17" id="KW-0548">Nucleotidyltransferase</keyword>
<evidence type="ECO:0000256" key="4">
    <source>
        <dbReference type="ARBA" id="ARBA00010951"/>
    </source>
</evidence>
<keyword evidence="8 14" id="KW-0479">Metal-binding</keyword>
<protein>
    <recommendedName>
        <fullName evidence="12">UDP-glucose--hexose-1-phosphate uridylyltransferase</fullName>
        <ecNumber evidence="5">2.7.7.12</ecNumber>
    </recommendedName>
    <alternativeName>
        <fullName evidence="12">UDP-glucose--hexose-1-phosphate uridylyltransferase</fullName>
    </alternativeName>
</protein>
<dbReference type="Proteomes" id="UP000545332">
    <property type="component" value="Unassembled WGS sequence"/>
</dbReference>
<evidence type="ECO:0000256" key="3">
    <source>
        <dbReference type="ARBA" id="ARBA00004947"/>
    </source>
</evidence>
<dbReference type="InterPro" id="IPR005849">
    <property type="entry name" value="GalP_Utransf_N"/>
</dbReference>
<dbReference type="GO" id="GO:0008270">
    <property type="term" value="F:zinc ion binding"/>
    <property type="evidence" value="ECO:0007669"/>
    <property type="project" value="InterPro"/>
</dbReference>
<feature type="binding site" evidence="14">
    <location>
        <position position="296"/>
    </location>
    <ligand>
        <name>Fe cation</name>
        <dbReference type="ChEBI" id="CHEBI:24875"/>
    </ligand>
</feature>
<dbReference type="Pfam" id="PF02744">
    <property type="entry name" value="GalP_UDP_tr_C"/>
    <property type="match status" value="1"/>
</dbReference>
<dbReference type="PANTHER" id="PTHR11943:SF1">
    <property type="entry name" value="GALACTOSE-1-PHOSPHATE URIDYLYLTRANSFERASE"/>
    <property type="match status" value="1"/>
</dbReference>
<dbReference type="PANTHER" id="PTHR11943">
    <property type="entry name" value="GALACTOSE-1-PHOSPHATE URIDYLYLTRANSFERASE"/>
    <property type="match status" value="1"/>
</dbReference>
<evidence type="ECO:0000313" key="17">
    <source>
        <dbReference type="EMBL" id="NWI11556.1"/>
    </source>
</evidence>
<dbReference type="Pfam" id="PF01087">
    <property type="entry name" value="GalP_UDP_transf"/>
    <property type="match status" value="1"/>
</dbReference>
<feature type="binding site" evidence="14">
    <location>
        <position position="294"/>
    </location>
    <ligand>
        <name>Fe cation</name>
        <dbReference type="ChEBI" id="CHEBI:24875"/>
    </ligand>
</feature>
<organism evidence="17 18">
    <name type="scientific">Crypturellus soui</name>
    <dbReference type="NCBI Taxonomy" id="458187"/>
    <lineage>
        <taxon>Eukaryota</taxon>
        <taxon>Metazoa</taxon>
        <taxon>Chordata</taxon>
        <taxon>Craniata</taxon>
        <taxon>Vertebrata</taxon>
        <taxon>Euteleostomi</taxon>
        <taxon>Archelosauria</taxon>
        <taxon>Archosauria</taxon>
        <taxon>Dinosauria</taxon>
        <taxon>Saurischia</taxon>
        <taxon>Theropoda</taxon>
        <taxon>Coelurosauria</taxon>
        <taxon>Aves</taxon>
        <taxon>Palaeognathae</taxon>
        <taxon>Tinamiformes</taxon>
        <taxon>Tinamidae</taxon>
        <taxon>Crypturellus</taxon>
    </lineage>
</organism>
<keyword evidence="18" id="KW-1185">Reference proteome</keyword>
<dbReference type="CDD" id="cd00608">
    <property type="entry name" value="GalT"/>
    <property type="match status" value="1"/>
</dbReference>
<reference evidence="17 18" key="1">
    <citation type="submission" date="2019-09" db="EMBL/GenBank/DDBJ databases">
        <title>Bird 10,000 Genomes (B10K) Project - Family phase.</title>
        <authorList>
            <person name="Zhang G."/>
        </authorList>
    </citation>
    <scope>NUCLEOTIDE SEQUENCE [LARGE SCALE GENOMIC DNA]</scope>
    <source>
        <strain evidence="17">B10K-MSB-42743</strain>
        <tissue evidence="17">Heart</tissue>
    </source>
</reference>
<gene>
    <name evidence="17" type="primary">Galt_0</name>
    <name evidence="17" type="ORF">CRYSOU_R05884</name>
</gene>
<dbReference type="InterPro" id="IPR001937">
    <property type="entry name" value="GalP_UDPtransf1"/>
</dbReference>
<comment type="catalytic activity">
    <reaction evidence="1">
        <text>alpha-D-galactose 1-phosphate + UDP-alpha-D-glucose = alpha-D-glucose 1-phosphate + UDP-alpha-D-galactose</text>
        <dbReference type="Rhea" id="RHEA:13989"/>
        <dbReference type="ChEBI" id="CHEBI:58336"/>
        <dbReference type="ChEBI" id="CHEBI:58601"/>
        <dbReference type="ChEBI" id="CHEBI:58885"/>
        <dbReference type="ChEBI" id="CHEBI:66914"/>
        <dbReference type="EC" id="2.7.7.12"/>
    </reaction>
</comment>
<dbReference type="PIRSF" id="PIRSF000808">
    <property type="entry name" value="GalT"/>
    <property type="match status" value="1"/>
</dbReference>
<feature type="non-terminal residue" evidence="17">
    <location>
        <position position="1"/>
    </location>
</feature>
<dbReference type="UniPathway" id="UPA00214"/>
<feature type="domain" description="Galactose-1-phosphate uridyl transferase C-terminal" evidence="16">
    <location>
        <begin position="179"/>
        <end position="328"/>
    </location>
</feature>
<feature type="domain" description="Galactose-1-phosphate uridyl transferase N-terminal" evidence="15">
    <location>
        <begin position="3"/>
        <end position="170"/>
    </location>
</feature>
<evidence type="ECO:0000256" key="7">
    <source>
        <dbReference type="ARBA" id="ARBA00022695"/>
    </source>
</evidence>
<sequence length="330" mass="38155">AEHQHGRYNPLRDDWVLVSVHRMRQPWHGQLERPLREDVPCWGAHNPLCPDTCHTSGQVNSPYKGTFVFPNNFPVLQSDAPEPDAGDHPLFCTAAVQGVCKVMCLHPCSDLTLPLMSLAEIQAVVDKWAELAEELGATYPWMQIFENKEAVIGCSNPHPHCQIWASSFLPNEARLEDWVQREYRSQHYVPMLLEYAEQEARRKEWLVVENVHWLVVVPYWAMWPFQMLLLLPRGHVCHLQELCQGERDSLASIMQKLLIKYDNFFEVSVPYSMGWHRAPMGPHLEEDCGHWQLHAHYYPPLLCSATICKFLVNYEMLAQAQRDLAPEQVS</sequence>
<comment type="cofactor">
    <cofactor evidence="14">
        <name>Fe cation</name>
        <dbReference type="ChEBI" id="CHEBI:24875"/>
    </cofactor>
    <text evidence="14">Binds 1 Fe cation per subunit.</text>
</comment>
<evidence type="ECO:0000259" key="16">
    <source>
        <dbReference type="Pfam" id="PF02744"/>
    </source>
</evidence>
<feature type="active site" description="Tele-UMP-histidine intermediate" evidence="13">
    <location>
        <position position="160"/>
    </location>
</feature>
<keyword evidence="14" id="KW-0408">Iron</keyword>
<proteinExistence type="inferred from homology"/>
<name>A0A7K4K6M0_9AVES</name>
<comment type="caution">
    <text evidence="17">The sequence shown here is derived from an EMBL/GenBank/DDBJ whole genome shotgun (WGS) entry which is preliminary data.</text>
</comment>
<evidence type="ECO:0000256" key="6">
    <source>
        <dbReference type="ARBA" id="ARBA00022679"/>
    </source>
</evidence>
<evidence type="ECO:0000256" key="8">
    <source>
        <dbReference type="ARBA" id="ARBA00022723"/>
    </source>
</evidence>
<evidence type="ECO:0000256" key="2">
    <source>
        <dbReference type="ARBA" id="ARBA00001947"/>
    </source>
</evidence>
<evidence type="ECO:0000256" key="11">
    <source>
        <dbReference type="ARBA" id="ARBA00023277"/>
    </source>
</evidence>
<comment type="cofactor">
    <cofactor evidence="2">
        <name>Zn(2+)</name>
        <dbReference type="ChEBI" id="CHEBI:29105"/>
    </cofactor>
</comment>
<evidence type="ECO:0000256" key="5">
    <source>
        <dbReference type="ARBA" id="ARBA00012384"/>
    </source>
</evidence>
<evidence type="ECO:0000259" key="15">
    <source>
        <dbReference type="Pfam" id="PF01087"/>
    </source>
</evidence>
<evidence type="ECO:0000256" key="1">
    <source>
        <dbReference type="ARBA" id="ARBA00001107"/>
    </source>
</evidence>
<dbReference type="OrthoDB" id="418412at2759"/>
<dbReference type="FunFam" id="3.30.428.10:FF:000001">
    <property type="entry name" value="Galactose-1-phosphate uridylyltransferase"/>
    <property type="match status" value="1"/>
</dbReference>
<keyword evidence="6 17" id="KW-0808">Transferase</keyword>
<dbReference type="NCBIfam" id="TIGR00209">
    <property type="entry name" value="galT_1"/>
    <property type="match status" value="1"/>
</dbReference>
<dbReference type="InterPro" id="IPR005850">
    <property type="entry name" value="GalP_Utransf_C"/>
</dbReference>
<dbReference type="GO" id="GO:0033499">
    <property type="term" value="P:galactose catabolic process via UDP-galactose, Leloir pathway"/>
    <property type="evidence" value="ECO:0007669"/>
    <property type="project" value="TreeGrafter"/>
</dbReference>
<evidence type="ECO:0000256" key="12">
    <source>
        <dbReference type="ARBA" id="ARBA00030549"/>
    </source>
</evidence>
<dbReference type="Gene3D" id="3.30.428.10">
    <property type="entry name" value="HIT-like"/>
    <property type="match status" value="2"/>
</dbReference>
<accession>A0A7K4K6M0</accession>
<dbReference type="AlphaFoldDB" id="A0A7K4K6M0"/>
<keyword evidence="10" id="KW-0299">Galactose metabolism</keyword>
<evidence type="ECO:0000256" key="10">
    <source>
        <dbReference type="ARBA" id="ARBA00023144"/>
    </source>
</evidence>
<evidence type="ECO:0000256" key="14">
    <source>
        <dbReference type="PIRSR" id="PIRSR000808-4"/>
    </source>
</evidence>
<dbReference type="GO" id="GO:0005737">
    <property type="term" value="C:cytoplasm"/>
    <property type="evidence" value="ECO:0007669"/>
    <property type="project" value="TreeGrafter"/>
</dbReference>
<dbReference type="SUPFAM" id="SSF54197">
    <property type="entry name" value="HIT-like"/>
    <property type="match status" value="2"/>
</dbReference>
<evidence type="ECO:0000313" key="18">
    <source>
        <dbReference type="Proteomes" id="UP000545332"/>
    </source>
</evidence>
<keyword evidence="11" id="KW-0119">Carbohydrate metabolism</keyword>
<dbReference type="EC" id="2.7.7.12" evidence="5"/>